<evidence type="ECO:0000313" key="1">
    <source>
        <dbReference type="EMBL" id="ATW54828.1"/>
    </source>
</evidence>
<evidence type="ECO:0000313" key="2">
    <source>
        <dbReference type="Proteomes" id="UP000230639"/>
    </source>
</evidence>
<protein>
    <submittedName>
        <fullName evidence="1">Peptidyl-dipeptidase dcp</fullName>
    </submittedName>
</protein>
<dbReference type="Proteomes" id="UP000230639">
    <property type="component" value="Chromosome"/>
</dbReference>
<accession>A0A2I5HH40</accession>
<dbReference type="EMBL" id="CP023345">
    <property type="protein sequence ID" value="ATW54828.1"/>
    <property type="molecule type" value="Genomic_DNA"/>
</dbReference>
<reference evidence="1 2" key="1">
    <citation type="submission" date="2017-09" db="EMBL/GenBank/DDBJ databases">
        <title>Complete genome of Salmonella enterica subsp. diarizonae isolated from stool of a patient with bacterial enteropathy.</title>
        <authorList>
            <person name="Zhou J."/>
            <person name="Chen Q."/>
            <person name="Guo L."/>
            <person name="Fan J."/>
        </authorList>
    </citation>
    <scope>NUCLEOTIDE SEQUENCE [LARGE SCALE GENOMIC DNA]</scope>
    <source>
        <strain evidence="1 2">HZS154</strain>
    </source>
</reference>
<sequence>MGANCLNIKRTCVRIFLLIFPWWIDCQRFITASLLTFLKIYFPASGGIM</sequence>
<proteinExistence type="predicted"/>
<name>A0A2I5HH40_SALDZ</name>
<organism evidence="1 2">
    <name type="scientific">Salmonella diarizonae</name>
    <dbReference type="NCBI Taxonomy" id="59204"/>
    <lineage>
        <taxon>Bacteria</taxon>
        <taxon>Pseudomonadati</taxon>
        <taxon>Pseudomonadota</taxon>
        <taxon>Gammaproteobacteria</taxon>
        <taxon>Enterobacterales</taxon>
        <taxon>Enterobacteriaceae</taxon>
        <taxon>Salmonella</taxon>
    </lineage>
</organism>
<dbReference type="AlphaFoldDB" id="A0A2I5HH40"/>
<gene>
    <name evidence="1" type="ORF">CNQ75_10055</name>
</gene>